<keyword evidence="4" id="KW-1185">Reference proteome</keyword>
<gene>
    <name evidence="3" type="ORF">JK361_06615</name>
</gene>
<dbReference type="RefSeq" id="WP_201814705.1">
    <property type="nucleotide sequence ID" value="NZ_JAERRH010000002.1"/>
</dbReference>
<evidence type="ECO:0000256" key="1">
    <source>
        <dbReference type="SAM" id="MobiDB-lite"/>
    </source>
</evidence>
<protein>
    <submittedName>
        <fullName evidence="3">Uncharacterized protein</fullName>
    </submittedName>
</protein>
<feature type="region of interest" description="Disordered" evidence="1">
    <location>
        <begin position="106"/>
        <end position="208"/>
    </location>
</feature>
<evidence type="ECO:0000256" key="2">
    <source>
        <dbReference type="SAM" id="Phobius"/>
    </source>
</evidence>
<dbReference type="EMBL" id="JAERRH010000002">
    <property type="protein sequence ID" value="MBL1104281.1"/>
    <property type="molecule type" value="Genomic_DNA"/>
</dbReference>
<organism evidence="3 4">
    <name type="scientific">Streptomyces musisoli</name>
    <dbReference type="NCBI Taxonomy" id="2802280"/>
    <lineage>
        <taxon>Bacteria</taxon>
        <taxon>Bacillati</taxon>
        <taxon>Actinomycetota</taxon>
        <taxon>Actinomycetes</taxon>
        <taxon>Kitasatosporales</taxon>
        <taxon>Streptomycetaceae</taxon>
        <taxon>Streptomyces</taxon>
    </lineage>
</organism>
<keyword evidence="2" id="KW-0472">Membrane</keyword>
<evidence type="ECO:0000313" key="4">
    <source>
        <dbReference type="Proteomes" id="UP000621386"/>
    </source>
</evidence>
<comment type="caution">
    <text evidence="3">The sequence shown here is derived from an EMBL/GenBank/DDBJ whole genome shotgun (WGS) entry which is preliminary data.</text>
</comment>
<keyword evidence="2" id="KW-1133">Transmembrane helix</keyword>
<evidence type="ECO:0000313" key="3">
    <source>
        <dbReference type="EMBL" id="MBL1104281.1"/>
    </source>
</evidence>
<reference evidence="3 4" key="1">
    <citation type="submission" date="2021-01" db="EMBL/GenBank/DDBJ databases">
        <title>WGS of actinomycetes isolated from Thailand.</title>
        <authorList>
            <person name="Thawai C."/>
        </authorList>
    </citation>
    <scope>NUCLEOTIDE SEQUENCE [LARGE SCALE GENOMIC DNA]</scope>
    <source>
        <strain evidence="3 4">CH5-8</strain>
    </source>
</reference>
<feature type="compositionally biased region" description="Gly residues" evidence="1">
    <location>
        <begin position="158"/>
        <end position="179"/>
    </location>
</feature>
<dbReference type="Proteomes" id="UP000621386">
    <property type="component" value="Unassembled WGS sequence"/>
</dbReference>
<feature type="compositionally biased region" description="Low complexity" evidence="1">
    <location>
        <begin position="137"/>
        <end position="157"/>
    </location>
</feature>
<name>A0ABS1NVY9_9ACTN</name>
<keyword evidence="2" id="KW-0812">Transmembrane</keyword>
<feature type="transmembrane region" description="Helical" evidence="2">
    <location>
        <begin position="78"/>
        <end position="99"/>
    </location>
</feature>
<sequence length="356" mass="36339">MGDTVHPGEDDGTDGSPGERELANGSGVEKAGTGDTVHPGEDDGTDGSPGERELPPVVLGYAAMRSGPARRPRIVRAWWVRALAAACAAVTCLLCVVLLPHGTDTRREISAGPTPPPGPTGLTPSRLGESARHTPSRRTGGPPARRTGGPTAPVHGGRPPGTGTGEPSGGTGRSSGGGSPARSGTPPTVRASTKAGPRNDEGDGPSGHAVVVFTDPAADGTAYVPVPHCPLFHGTALVPSGYRLWFAAKYNGEPRYALHGPPDALTRGPGGRSAWTKRIVLGNDSQFLRGTVIAVLVPADWADYLLTAYDFDGTPVVVPHGAEVSGFTTAGLPPRSRAVGALKVRRAEGSRPCSAS</sequence>
<proteinExistence type="predicted"/>
<feature type="region of interest" description="Disordered" evidence="1">
    <location>
        <begin position="1"/>
        <end position="54"/>
    </location>
</feature>
<accession>A0ABS1NVY9</accession>